<dbReference type="EMBL" id="MCFE01000317">
    <property type="protein sequence ID" value="ORX91515.1"/>
    <property type="molecule type" value="Genomic_DNA"/>
</dbReference>
<dbReference type="SFLD" id="SFLDS00019">
    <property type="entry name" value="Glutathione_Transferase_(cytos"/>
    <property type="match status" value="1"/>
</dbReference>
<dbReference type="PROSITE" id="PS50404">
    <property type="entry name" value="GST_NTER"/>
    <property type="match status" value="1"/>
</dbReference>
<name>A0A1Y1Y0U0_9FUNG</name>
<dbReference type="Gene3D" id="3.40.30.10">
    <property type="entry name" value="Glutaredoxin"/>
    <property type="match status" value="1"/>
</dbReference>
<dbReference type="InterPro" id="IPR010987">
    <property type="entry name" value="Glutathione-S-Trfase_C-like"/>
</dbReference>
<dbReference type="InterPro" id="IPR036282">
    <property type="entry name" value="Glutathione-S-Trfase_C_sf"/>
</dbReference>
<evidence type="ECO:0000259" key="1">
    <source>
        <dbReference type="PROSITE" id="PS50404"/>
    </source>
</evidence>
<accession>A0A1Y1Y0U0</accession>
<feature type="domain" description="GST C-terminal" evidence="2">
    <location>
        <begin position="136"/>
        <end position="262"/>
    </location>
</feature>
<dbReference type="Proteomes" id="UP000193498">
    <property type="component" value="Unassembled WGS sequence"/>
</dbReference>
<evidence type="ECO:0000259" key="2">
    <source>
        <dbReference type="PROSITE" id="PS50405"/>
    </source>
</evidence>
<dbReference type="CDD" id="cd00570">
    <property type="entry name" value="GST_N_family"/>
    <property type="match status" value="1"/>
</dbReference>
<sequence>MTQTTKLYYNTRSVFSSVIRLYLHEKGLTVDELVHIDLAKGEQNTPEFHSLNPQTKVPVFVHGSEVIPDSREITSYIEKTFGELKDLAPTHTEEAARTLHEIHQLPVAVLTFGAQSKEEQETKSATLKMVKVRHENLKKAIEDYPGIAQDLTPKLQGMDGLLSTIEDFPKVQDAWKRADAFFTSVDALLEGRTFLDGDKYTYIDSHFTPILSRISFSGQRQKILQYPNLARYWETVQARESYKTVFDLPCSIPNHPKGCTCR</sequence>
<comment type="caution">
    <text evidence="3">The sequence shown here is derived from an EMBL/GenBank/DDBJ whole genome shotgun (WGS) entry which is preliminary data.</text>
</comment>
<dbReference type="SUPFAM" id="SSF52833">
    <property type="entry name" value="Thioredoxin-like"/>
    <property type="match status" value="1"/>
</dbReference>
<keyword evidence="4" id="KW-1185">Reference proteome</keyword>
<dbReference type="GO" id="GO:0004364">
    <property type="term" value="F:glutathione transferase activity"/>
    <property type="evidence" value="ECO:0007669"/>
    <property type="project" value="InterPro"/>
</dbReference>
<dbReference type="PANTHER" id="PTHR45374">
    <property type="entry name" value="GLUTATHIONE S-TRANSFERASE TCHQD"/>
    <property type="match status" value="1"/>
</dbReference>
<evidence type="ECO:0000313" key="4">
    <source>
        <dbReference type="Proteomes" id="UP000193498"/>
    </source>
</evidence>
<dbReference type="Pfam" id="PF14497">
    <property type="entry name" value="GST_C_3"/>
    <property type="match status" value="1"/>
</dbReference>
<organism evidence="3 4">
    <name type="scientific">Basidiobolus meristosporus CBS 931.73</name>
    <dbReference type="NCBI Taxonomy" id="1314790"/>
    <lineage>
        <taxon>Eukaryota</taxon>
        <taxon>Fungi</taxon>
        <taxon>Fungi incertae sedis</taxon>
        <taxon>Zoopagomycota</taxon>
        <taxon>Entomophthoromycotina</taxon>
        <taxon>Basidiobolomycetes</taxon>
        <taxon>Basidiobolales</taxon>
        <taxon>Basidiobolaceae</taxon>
        <taxon>Basidiobolus</taxon>
    </lineage>
</organism>
<reference evidence="3 4" key="1">
    <citation type="submission" date="2016-07" db="EMBL/GenBank/DDBJ databases">
        <title>Pervasive Adenine N6-methylation of Active Genes in Fungi.</title>
        <authorList>
            <consortium name="DOE Joint Genome Institute"/>
            <person name="Mondo S.J."/>
            <person name="Dannebaum R.O."/>
            <person name="Kuo R.C."/>
            <person name="Labutti K."/>
            <person name="Haridas S."/>
            <person name="Kuo A."/>
            <person name="Salamov A."/>
            <person name="Ahrendt S.R."/>
            <person name="Lipzen A."/>
            <person name="Sullivan W."/>
            <person name="Andreopoulos W.B."/>
            <person name="Clum A."/>
            <person name="Lindquist E."/>
            <person name="Daum C."/>
            <person name="Ramamoorthy G.K."/>
            <person name="Gryganskyi A."/>
            <person name="Culley D."/>
            <person name="Magnuson J.K."/>
            <person name="James T.Y."/>
            <person name="O'Malley M.A."/>
            <person name="Stajich J.E."/>
            <person name="Spatafora J.W."/>
            <person name="Visel A."/>
            <person name="Grigoriev I.V."/>
        </authorList>
    </citation>
    <scope>NUCLEOTIDE SEQUENCE [LARGE SCALE GENOMIC DNA]</scope>
    <source>
        <strain evidence="3 4">CBS 931.73</strain>
    </source>
</reference>
<dbReference type="InterPro" id="IPR004045">
    <property type="entry name" value="Glutathione_S-Trfase_N"/>
</dbReference>
<evidence type="ECO:0000313" key="3">
    <source>
        <dbReference type="EMBL" id="ORX91515.1"/>
    </source>
</evidence>
<dbReference type="InterPro" id="IPR004046">
    <property type="entry name" value="GST_C"/>
</dbReference>
<feature type="domain" description="GST N-terminal" evidence="1">
    <location>
        <begin position="3"/>
        <end position="85"/>
    </location>
</feature>
<dbReference type="InterPro" id="IPR044617">
    <property type="entry name" value="TCHQD"/>
</dbReference>
<gene>
    <name evidence="3" type="ORF">K493DRAFT_49962</name>
</gene>
<dbReference type="SFLD" id="SFLDG00358">
    <property type="entry name" value="Main_(cytGST)"/>
    <property type="match status" value="1"/>
</dbReference>
<dbReference type="OrthoDB" id="412788at2759"/>
<proteinExistence type="predicted"/>
<dbReference type="PANTHER" id="PTHR45374:SF1">
    <property type="entry name" value="GLUTATHIONE S-TRANSFERASE TCHQD"/>
    <property type="match status" value="1"/>
</dbReference>
<dbReference type="STRING" id="1314790.A0A1Y1Y0U0"/>
<protein>
    <submittedName>
        <fullName evidence="3">Thioredoxin-like protein</fullName>
    </submittedName>
</protein>
<dbReference type="CDD" id="cd00299">
    <property type="entry name" value="GST_C_family"/>
    <property type="match status" value="1"/>
</dbReference>
<dbReference type="PROSITE" id="PS50405">
    <property type="entry name" value="GST_CTER"/>
    <property type="match status" value="1"/>
</dbReference>
<dbReference type="InterPro" id="IPR036249">
    <property type="entry name" value="Thioredoxin-like_sf"/>
</dbReference>
<dbReference type="AlphaFoldDB" id="A0A1Y1Y0U0"/>
<dbReference type="Gene3D" id="1.20.1050.10">
    <property type="match status" value="1"/>
</dbReference>
<dbReference type="SUPFAM" id="SSF47616">
    <property type="entry name" value="GST C-terminal domain-like"/>
    <property type="match status" value="1"/>
</dbReference>
<dbReference type="InParanoid" id="A0A1Y1Y0U0"/>
<dbReference type="Pfam" id="PF13417">
    <property type="entry name" value="GST_N_3"/>
    <property type="match status" value="1"/>
</dbReference>
<dbReference type="InterPro" id="IPR040079">
    <property type="entry name" value="Glutathione_S-Trfase"/>
</dbReference>